<dbReference type="PROSITE" id="PS00678">
    <property type="entry name" value="WD_REPEATS_1"/>
    <property type="match status" value="1"/>
</dbReference>
<dbReference type="PROSITE" id="PS50082">
    <property type="entry name" value="WD_REPEATS_2"/>
    <property type="match status" value="4"/>
</dbReference>
<dbReference type="FunFam" id="2.130.10.10:FF:000568">
    <property type="entry name" value="Cilia-and flagella-associated protein 52"/>
    <property type="match status" value="1"/>
</dbReference>
<evidence type="ECO:0000256" key="13">
    <source>
        <dbReference type="ARBA" id="ARBA00029456"/>
    </source>
</evidence>
<feature type="domain" description="Helicase ATP-binding" evidence="17">
    <location>
        <begin position="68"/>
        <end position="265"/>
    </location>
</feature>
<dbReference type="Pfam" id="PF00400">
    <property type="entry name" value="WD40"/>
    <property type="match status" value="4"/>
</dbReference>
<evidence type="ECO:0000256" key="10">
    <source>
        <dbReference type="ARBA" id="ARBA00022846"/>
    </source>
</evidence>
<name>A0A0W8D6W0_PHYNI</name>
<feature type="short sequence motif" description="Q motif" evidence="16">
    <location>
        <begin position="37"/>
        <end position="65"/>
    </location>
</feature>
<evidence type="ECO:0000256" key="3">
    <source>
        <dbReference type="ARBA" id="ARBA00022490"/>
    </source>
</evidence>
<feature type="repeat" description="WD" evidence="15">
    <location>
        <begin position="836"/>
        <end position="858"/>
    </location>
</feature>
<reference evidence="20 21" key="1">
    <citation type="submission" date="2015-11" db="EMBL/GenBank/DDBJ databases">
        <title>Genomes and virulence difference between two physiological races of Phytophthora nicotianae.</title>
        <authorList>
            <person name="Liu H."/>
            <person name="Ma X."/>
            <person name="Yu H."/>
            <person name="Fang D."/>
            <person name="Li Y."/>
            <person name="Wang X."/>
            <person name="Wang W."/>
            <person name="Dong Y."/>
            <person name="Xiao B."/>
        </authorList>
    </citation>
    <scope>NUCLEOTIDE SEQUENCE [LARGE SCALE GENOMIC DNA]</scope>
    <source>
        <strain evidence="21">race 1</strain>
    </source>
</reference>
<dbReference type="PANTHER" id="PTHR13720:SF14">
    <property type="entry name" value="CILIA- AND FLAGELLA-ASSOCIATED PROTEIN 52"/>
    <property type="match status" value="1"/>
</dbReference>
<dbReference type="PROSITE" id="PS51195">
    <property type="entry name" value="Q_MOTIF"/>
    <property type="match status" value="1"/>
</dbReference>
<evidence type="ECO:0000256" key="8">
    <source>
        <dbReference type="ARBA" id="ARBA00022806"/>
    </source>
</evidence>
<protein>
    <recommendedName>
        <fullName evidence="14">Cilia- and flagella-associated protein 52</fullName>
    </recommendedName>
</protein>
<evidence type="ECO:0000256" key="5">
    <source>
        <dbReference type="ARBA" id="ARBA00022737"/>
    </source>
</evidence>
<dbReference type="PROSITE" id="PS50294">
    <property type="entry name" value="WD_REPEATS_REGION"/>
    <property type="match status" value="2"/>
</dbReference>
<dbReference type="InterPro" id="IPR027417">
    <property type="entry name" value="P-loop_NTPase"/>
</dbReference>
<keyword evidence="5" id="KW-0677">Repeat</keyword>
<gene>
    <name evidence="20" type="ORF">AM588_10005630</name>
</gene>
<sequence>MLALRRRLRGASVARAARTAFSLSQQHPEPLGIPTARFFQSLGLSTALSDRLTQLGLTTPTSAQRKAIPRILAGDDVVVAAETGGGKTLAFLLPVIEQIRRNPLPPSEMRLPTALMLTTSQELVRQLANVLHQVDPELAQLTVSLSSSRQTLGHGSRSCPLVLATPSALLRATKPRDFAFTQTVVVDEADMLLSGGFEKETKQILATIRNQPLLRAELNNDEHKDRDYGEKDFSVNQTQTIFSAATIPDYGKRSVRHYIDYKFPSAVFAITEGFHRTLPKLTMHTHNLQEFTTTDDFMDEQHARCELLYRILTSGSGKKTLVFTNSIASADALFDFLANDKEMTNCALFHKEVARPERQRLLKRLDSDQDADKDLVVICTDIAARGLDTTKVGDVVQFEFASDVSKSRGSKAPIIVWDLAEATKRLAGSANGGDSDRDDSFVAFRLVLHMGKVQALTFSAKDSFLFTVGGQDDNALVCWNMETGEPICGTPSGDDSTLTVAAFNREANDELLVTGGNYSITVWRVELKQRKFHALRANLGNLKRIVTCIGVSPDDKVAYCGTKTGDLLEILLDCDLAKPNCIFPPVGTLKPRYSRTTKERFSQGIITIVVHDNEENRRFVLLGAGDGNLAVLKLGPATAASDGSKTKPITTACMEKLMGGITALSEGKHGDFYAGTNHSNMYQFQLDEPTSSGSNNRPASANASTTGLKVVLRSTCHYSCINDVVFPSSTTRSPADNSHLFLTCAKTDIRIWNARRCQEILRVQVPNLVCNCLELTCDGGLIVSGWDDGKVRAFYPESGKLKFVIQDAHNESVTAIAMCTPSSSASTFSSSGEWRLLTGGKDGRVRVWRITPSRQTMEASLKEHRGPVNAIQVTQDCTACVSASSDGSCIVWNLETFVRTQAMFASTVFRRVLYHPDESQLLTCGSDRRITYFDAYDGEAIRFLEEAADHEMLAMDIEHSGTLFATGGRDGMLRLWHYDNGETVAIGRGHSEAINAVKISPDRKEIVTVGSEGAVMIWEMGDLLEQTQG</sequence>
<dbReference type="SUPFAM" id="SSF50998">
    <property type="entry name" value="Quinoprotein alcohol dehydrogenase-like"/>
    <property type="match status" value="1"/>
</dbReference>
<dbReference type="GO" id="GO:0005930">
    <property type="term" value="C:axoneme"/>
    <property type="evidence" value="ECO:0007669"/>
    <property type="project" value="UniProtKB-ARBA"/>
</dbReference>
<dbReference type="Gene3D" id="3.40.50.300">
    <property type="entry name" value="P-loop containing nucleotide triphosphate hydrolases"/>
    <property type="match status" value="2"/>
</dbReference>
<dbReference type="Pfam" id="PF00271">
    <property type="entry name" value="Helicase_C"/>
    <property type="match status" value="1"/>
</dbReference>
<dbReference type="InterPro" id="IPR050630">
    <property type="entry name" value="WD_repeat_EMAP"/>
</dbReference>
<dbReference type="PROSITE" id="PS51194">
    <property type="entry name" value="HELICASE_CTER"/>
    <property type="match status" value="1"/>
</dbReference>
<dbReference type="SUPFAM" id="SSF52540">
    <property type="entry name" value="P-loop containing nucleoside triphosphate hydrolases"/>
    <property type="match status" value="2"/>
</dbReference>
<comment type="caution">
    <text evidence="20">The sequence shown here is derived from an EMBL/GenBank/DDBJ whole genome shotgun (WGS) entry which is preliminary data.</text>
</comment>
<evidence type="ECO:0000256" key="14">
    <source>
        <dbReference type="ARBA" id="ARBA00029552"/>
    </source>
</evidence>
<dbReference type="SMART" id="SM00320">
    <property type="entry name" value="WD40"/>
    <property type="match status" value="9"/>
</dbReference>
<dbReference type="Gene3D" id="2.130.10.10">
    <property type="entry name" value="YVTN repeat-like/Quinoprotein amine dehydrogenase"/>
    <property type="match status" value="3"/>
</dbReference>
<evidence type="ECO:0000313" key="20">
    <source>
        <dbReference type="EMBL" id="KUF91884.1"/>
    </source>
</evidence>
<dbReference type="InterPro" id="IPR001650">
    <property type="entry name" value="Helicase_C-like"/>
</dbReference>
<feature type="repeat" description="WD" evidence="15">
    <location>
        <begin position="987"/>
        <end position="1020"/>
    </location>
</feature>
<evidence type="ECO:0000313" key="21">
    <source>
        <dbReference type="Proteomes" id="UP000054636"/>
    </source>
</evidence>
<keyword evidence="10" id="KW-0282">Flagellum</keyword>
<dbReference type="InterPro" id="IPR036322">
    <property type="entry name" value="WD40_repeat_dom_sf"/>
</dbReference>
<dbReference type="Pfam" id="PF00270">
    <property type="entry name" value="DEAD"/>
    <property type="match status" value="1"/>
</dbReference>
<feature type="domain" description="DEAD-box RNA helicase Q" evidence="19">
    <location>
        <begin position="37"/>
        <end position="65"/>
    </location>
</feature>
<dbReference type="GO" id="GO:0016787">
    <property type="term" value="F:hydrolase activity"/>
    <property type="evidence" value="ECO:0007669"/>
    <property type="project" value="UniProtKB-KW"/>
</dbReference>
<evidence type="ECO:0000259" key="19">
    <source>
        <dbReference type="PROSITE" id="PS51195"/>
    </source>
</evidence>
<dbReference type="InterPro" id="IPR044742">
    <property type="entry name" value="DEAD/DEAH_RhlB"/>
</dbReference>
<dbReference type="Proteomes" id="UP000054636">
    <property type="component" value="Unassembled WGS sequence"/>
</dbReference>
<dbReference type="PANTHER" id="PTHR13720">
    <property type="entry name" value="WD-40 REPEAT PROTEIN"/>
    <property type="match status" value="1"/>
</dbReference>
<dbReference type="SMART" id="SM00487">
    <property type="entry name" value="DEXDc"/>
    <property type="match status" value="1"/>
</dbReference>
<keyword evidence="9" id="KW-0067">ATP-binding</keyword>
<evidence type="ECO:0000256" key="4">
    <source>
        <dbReference type="ARBA" id="ARBA00022574"/>
    </source>
</evidence>
<dbReference type="InterPro" id="IPR019775">
    <property type="entry name" value="WD40_repeat_CS"/>
</dbReference>
<evidence type="ECO:0000259" key="18">
    <source>
        <dbReference type="PROSITE" id="PS51194"/>
    </source>
</evidence>
<dbReference type="InterPro" id="IPR011047">
    <property type="entry name" value="Quinoprotein_ADH-like_sf"/>
</dbReference>
<keyword evidence="7" id="KW-0378">Hydrolase</keyword>
<keyword evidence="12" id="KW-0966">Cell projection</keyword>
<proteinExistence type="inferred from homology"/>
<keyword evidence="6" id="KW-0547">Nucleotide-binding</keyword>
<evidence type="ECO:0000256" key="12">
    <source>
        <dbReference type="ARBA" id="ARBA00023273"/>
    </source>
</evidence>
<comment type="similarity">
    <text evidence="13">Belongs to the CFAP52 family.</text>
</comment>
<accession>A0A0W8D6W0</accession>
<dbReference type="GO" id="GO:0003676">
    <property type="term" value="F:nucleic acid binding"/>
    <property type="evidence" value="ECO:0007669"/>
    <property type="project" value="InterPro"/>
</dbReference>
<feature type="domain" description="Helicase C-terminal" evidence="18">
    <location>
        <begin position="293"/>
        <end position="464"/>
    </location>
</feature>
<organism evidence="20 21">
    <name type="scientific">Phytophthora nicotianae</name>
    <name type="common">Potato buckeye rot agent</name>
    <name type="synonym">Phytophthora parasitica</name>
    <dbReference type="NCBI Taxonomy" id="4792"/>
    <lineage>
        <taxon>Eukaryota</taxon>
        <taxon>Sar</taxon>
        <taxon>Stramenopiles</taxon>
        <taxon>Oomycota</taxon>
        <taxon>Peronosporomycetes</taxon>
        <taxon>Peronosporales</taxon>
        <taxon>Peronosporaceae</taxon>
        <taxon>Phytophthora</taxon>
    </lineage>
</organism>
<evidence type="ECO:0000256" key="7">
    <source>
        <dbReference type="ARBA" id="ARBA00022801"/>
    </source>
</evidence>
<evidence type="ECO:0000256" key="16">
    <source>
        <dbReference type="PROSITE-ProRule" id="PRU00552"/>
    </source>
</evidence>
<evidence type="ECO:0000256" key="15">
    <source>
        <dbReference type="PROSITE-ProRule" id="PRU00221"/>
    </source>
</evidence>
<comment type="subcellular location">
    <subcellularLocation>
        <location evidence="1">Cell projection</location>
        <location evidence="1">Cilium</location>
        <location evidence="1">Flagellum</location>
    </subcellularLocation>
    <subcellularLocation>
        <location evidence="2">Cytoplasm</location>
    </subcellularLocation>
</comment>
<dbReference type="InterPro" id="IPR001680">
    <property type="entry name" value="WD40_rpt"/>
</dbReference>
<evidence type="ECO:0000256" key="9">
    <source>
        <dbReference type="ARBA" id="ARBA00022840"/>
    </source>
</evidence>
<dbReference type="GO" id="GO:0005524">
    <property type="term" value="F:ATP binding"/>
    <property type="evidence" value="ECO:0007669"/>
    <property type="project" value="UniProtKB-KW"/>
</dbReference>
<keyword evidence="3" id="KW-0963">Cytoplasm</keyword>
<dbReference type="CDD" id="cd00268">
    <property type="entry name" value="DEADc"/>
    <property type="match status" value="1"/>
</dbReference>
<dbReference type="PROSITE" id="PS51192">
    <property type="entry name" value="HELICASE_ATP_BIND_1"/>
    <property type="match status" value="1"/>
</dbReference>
<dbReference type="EMBL" id="LNFP01000524">
    <property type="protein sequence ID" value="KUF91884.1"/>
    <property type="molecule type" value="Genomic_DNA"/>
</dbReference>
<evidence type="ECO:0000256" key="11">
    <source>
        <dbReference type="ARBA" id="ARBA00023069"/>
    </source>
</evidence>
<dbReference type="InterPro" id="IPR014001">
    <property type="entry name" value="Helicase_ATP-bd"/>
</dbReference>
<keyword evidence="11" id="KW-0969">Cilium</keyword>
<dbReference type="InterPro" id="IPR011545">
    <property type="entry name" value="DEAD/DEAH_box_helicase_dom"/>
</dbReference>
<feature type="repeat" description="WD" evidence="15">
    <location>
        <begin position="861"/>
        <end position="902"/>
    </location>
</feature>
<evidence type="ECO:0000259" key="17">
    <source>
        <dbReference type="PROSITE" id="PS51192"/>
    </source>
</evidence>
<keyword evidence="8" id="KW-0347">Helicase</keyword>
<evidence type="ECO:0000256" key="6">
    <source>
        <dbReference type="ARBA" id="ARBA00022741"/>
    </source>
</evidence>
<evidence type="ECO:0000256" key="2">
    <source>
        <dbReference type="ARBA" id="ARBA00004496"/>
    </source>
</evidence>
<dbReference type="GO" id="GO:0031514">
    <property type="term" value="C:motile cilium"/>
    <property type="evidence" value="ECO:0007669"/>
    <property type="project" value="UniProtKB-SubCell"/>
</dbReference>
<dbReference type="InterPro" id="IPR014014">
    <property type="entry name" value="RNA_helicase_DEAD_Q_motif"/>
</dbReference>
<dbReference type="InterPro" id="IPR015943">
    <property type="entry name" value="WD40/YVTN_repeat-like_dom_sf"/>
</dbReference>
<feature type="repeat" description="WD" evidence="15">
    <location>
        <begin position="945"/>
        <end position="986"/>
    </location>
</feature>
<evidence type="ECO:0000256" key="1">
    <source>
        <dbReference type="ARBA" id="ARBA00004230"/>
    </source>
</evidence>
<dbReference type="AlphaFoldDB" id="A0A0W8D6W0"/>
<dbReference type="SUPFAM" id="SSF50978">
    <property type="entry name" value="WD40 repeat-like"/>
    <property type="match status" value="1"/>
</dbReference>
<keyword evidence="4 15" id="KW-0853">WD repeat</keyword>
<dbReference type="GO" id="GO:0003724">
    <property type="term" value="F:RNA helicase activity"/>
    <property type="evidence" value="ECO:0007669"/>
    <property type="project" value="InterPro"/>
</dbReference>